<sequence>MSAANGEGNEVEIHIGHDFDEIVSAMTKSEMAEQEVLTAALSLTNYSLIQDIFLFLAHEGF</sequence>
<dbReference type="AlphaFoldDB" id="A0ABD3FE80"/>
<dbReference type="EMBL" id="JBIMZQ010000022">
    <property type="protein sequence ID" value="KAL3665023.1"/>
    <property type="molecule type" value="Genomic_DNA"/>
</dbReference>
<protein>
    <submittedName>
        <fullName evidence="1">Uncharacterized protein</fullName>
    </submittedName>
</protein>
<organism evidence="1 2">
    <name type="scientific">Phytophthora oleae</name>
    <dbReference type="NCBI Taxonomy" id="2107226"/>
    <lineage>
        <taxon>Eukaryota</taxon>
        <taxon>Sar</taxon>
        <taxon>Stramenopiles</taxon>
        <taxon>Oomycota</taxon>
        <taxon>Peronosporomycetes</taxon>
        <taxon>Peronosporales</taxon>
        <taxon>Peronosporaceae</taxon>
        <taxon>Phytophthora</taxon>
    </lineage>
</organism>
<accession>A0ABD3FE80</accession>
<gene>
    <name evidence="1" type="ORF">V7S43_010198</name>
</gene>
<reference evidence="1 2" key="1">
    <citation type="submission" date="2024-09" db="EMBL/GenBank/DDBJ databases">
        <title>Genome sequencing and assembly of Phytophthora oleae, isolate VK10A, causative agent of rot of olive drupes.</title>
        <authorList>
            <person name="Conti Taguali S."/>
            <person name="Riolo M."/>
            <person name="La Spada F."/>
            <person name="Cacciola S.O."/>
            <person name="Dionisio G."/>
        </authorList>
    </citation>
    <scope>NUCLEOTIDE SEQUENCE [LARGE SCALE GENOMIC DNA]</scope>
    <source>
        <strain evidence="1 2">VK10A</strain>
    </source>
</reference>
<evidence type="ECO:0000313" key="1">
    <source>
        <dbReference type="EMBL" id="KAL3665023.1"/>
    </source>
</evidence>
<dbReference type="Proteomes" id="UP001632037">
    <property type="component" value="Unassembled WGS sequence"/>
</dbReference>
<proteinExistence type="predicted"/>
<comment type="caution">
    <text evidence="1">The sequence shown here is derived from an EMBL/GenBank/DDBJ whole genome shotgun (WGS) entry which is preliminary data.</text>
</comment>
<keyword evidence="2" id="KW-1185">Reference proteome</keyword>
<evidence type="ECO:0000313" key="2">
    <source>
        <dbReference type="Proteomes" id="UP001632037"/>
    </source>
</evidence>
<name>A0ABD3FE80_9STRA</name>